<sequence>MMAVMFTGHLSRPVMQTEPHRWEGSVRNDQEDRSARLLVKRKAIARQLTGLPIGTQVAITGLLHIVPVINDQGEPRVHLTIEVTAVLTAASKKTFIQKLFS</sequence>
<evidence type="ECO:0000313" key="1">
    <source>
        <dbReference type="EMBL" id="ANF84145.1"/>
    </source>
</evidence>
<dbReference type="EMBL" id="CP015600">
    <property type="protein sequence ID" value="ANF84145.1"/>
    <property type="molecule type" value="Genomic_DNA"/>
</dbReference>
<dbReference type="PATRIC" id="fig|219572.3.peg.716"/>
<gene>
    <name evidence="1" type="ORF">A7J50_0701</name>
</gene>
<protein>
    <submittedName>
        <fullName evidence="1">Uncharacterized protein</fullName>
    </submittedName>
</protein>
<evidence type="ECO:0000313" key="2">
    <source>
        <dbReference type="Proteomes" id="UP000077829"/>
    </source>
</evidence>
<dbReference type="AlphaFoldDB" id="A0A172YV26"/>
<dbReference type="KEGG" id="panr:A7J50_0701"/>
<proteinExistence type="predicted"/>
<accession>A0A172YV26</accession>
<name>A0A172YV26_9PSED</name>
<dbReference type="Proteomes" id="UP000077829">
    <property type="component" value="Chromosome"/>
</dbReference>
<organism evidence="1 2">
    <name type="scientific">Pseudomonas antarctica</name>
    <dbReference type="NCBI Taxonomy" id="219572"/>
    <lineage>
        <taxon>Bacteria</taxon>
        <taxon>Pseudomonadati</taxon>
        <taxon>Pseudomonadota</taxon>
        <taxon>Gammaproteobacteria</taxon>
        <taxon>Pseudomonadales</taxon>
        <taxon>Pseudomonadaceae</taxon>
        <taxon>Pseudomonas</taxon>
    </lineage>
</organism>
<dbReference type="STRING" id="219572.A7J50_0701"/>
<reference evidence="1 2" key="1">
    <citation type="submission" date="2016-05" db="EMBL/GenBank/DDBJ databases">
        <title>Complete genome sequence of Pseudomonas antarctica PAMC 27494.</title>
        <authorList>
            <person name="Lee J."/>
        </authorList>
    </citation>
    <scope>NUCLEOTIDE SEQUENCE [LARGE SCALE GENOMIC DNA]</scope>
    <source>
        <strain evidence="1 2">PAMC 27494</strain>
    </source>
</reference>